<dbReference type="GO" id="GO:0016020">
    <property type="term" value="C:membrane"/>
    <property type="evidence" value="ECO:0007669"/>
    <property type="project" value="UniProtKB-SubCell"/>
</dbReference>
<organism evidence="8 9">
    <name type="scientific">Duganella vulcania</name>
    <dbReference type="NCBI Taxonomy" id="2692166"/>
    <lineage>
        <taxon>Bacteria</taxon>
        <taxon>Pseudomonadati</taxon>
        <taxon>Pseudomonadota</taxon>
        <taxon>Betaproteobacteria</taxon>
        <taxon>Burkholderiales</taxon>
        <taxon>Oxalobacteraceae</taxon>
        <taxon>Telluria group</taxon>
        <taxon>Duganella</taxon>
    </lineage>
</organism>
<comment type="subcellular location">
    <subcellularLocation>
        <location evidence="1">Membrane</location>
        <topology evidence="1">Multi-pass membrane protein</topology>
    </subcellularLocation>
</comment>
<dbReference type="PANTHER" id="PTHR32322:SF2">
    <property type="entry name" value="EAMA DOMAIN-CONTAINING PROTEIN"/>
    <property type="match status" value="1"/>
</dbReference>
<evidence type="ECO:0000256" key="5">
    <source>
        <dbReference type="ARBA" id="ARBA00023136"/>
    </source>
</evidence>
<keyword evidence="3 6" id="KW-0812">Transmembrane</keyword>
<dbReference type="InterPro" id="IPR000620">
    <property type="entry name" value="EamA_dom"/>
</dbReference>
<proteinExistence type="inferred from homology"/>
<dbReference type="InterPro" id="IPR037185">
    <property type="entry name" value="EmrE-like"/>
</dbReference>
<evidence type="ECO:0000256" key="3">
    <source>
        <dbReference type="ARBA" id="ARBA00022692"/>
    </source>
</evidence>
<evidence type="ECO:0000313" key="8">
    <source>
        <dbReference type="EMBL" id="MYM93628.1"/>
    </source>
</evidence>
<feature type="transmembrane region" description="Helical" evidence="6">
    <location>
        <begin position="103"/>
        <end position="121"/>
    </location>
</feature>
<protein>
    <submittedName>
        <fullName evidence="8">EamA family transporter</fullName>
    </submittedName>
</protein>
<feature type="transmembrane region" description="Helical" evidence="6">
    <location>
        <begin position="281"/>
        <end position="298"/>
    </location>
</feature>
<evidence type="ECO:0000256" key="6">
    <source>
        <dbReference type="SAM" id="Phobius"/>
    </source>
</evidence>
<keyword evidence="5 6" id="KW-0472">Membrane</keyword>
<dbReference type="Pfam" id="PF00892">
    <property type="entry name" value="EamA"/>
    <property type="match status" value="2"/>
</dbReference>
<dbReference type="AlphaFoldDB" id="A0A845GKJ5"/>
<comment type="caution">
    <text evidence="8">The sequence shown here is derived from an EMBL/GenBank/DDBJ whole genome shotgun (WGS) entry which is preliminary data.</text>
</comment>
<feature type="domain" description="EamA" evidence="7">
    <location>
        <begin position="160"/>
        <end position="298"/>
    </location>
</feature>
<evidence type="ECO:0000313" key="9">
    <source>
        <dbReference type="Proteomes" id="UP000447355"/>
    </source>
</evidence>
<reference evidence="8" key="1">
    <citation type="submission" date="2019-12" db="EMBL/GenBank/DDBJ databases">
        <title>Novel species isolated from a subtropical stream in China.</title>
        <authorList>
            <person name="Lu H."/>
        </authorList>
    </citation>
    <scope>NUCLEOTIDE SEQUENCE [LARGE SCALE GENOMIC DNA]</scope>
    <source>
        <strain evidence="8">FT81W</strain>
    </source>
</reference>
<dbReference type="SUPFAM" id="SSF103481">
    <property type="entry name" value="Multidrug resistance efflux transporter EmrE"/>
    <property type="match status" value="2"/>
</dbReference>
<feature type="transmembrane region" description="Helical" evidence="6">
    <location>
        <begin position="189"/>
        <end position="209"/>
    </location>
</feature>
<feature type="transmembrane region" description="Helical" evidence="6">
    <location>
        <begin position="157"/>
        <end position="177"/>
    </location>
</feature>
<dbReference type="RefSeq" id="WP_161082844.1">
    <property type="nucleotide sequence ID" value="NZ_WWCX01000006.1"/>
</dbReference>
<feature type="transmembrane region" description="Helical" evidence="6">
    <location>
        <begin position="229"/>
        <end position="247"/>
    </location>
</feature>
<gene>
    <name evidence="8" type="ORF">GTP90_07130</name>
</gene>
<dbReference type="Proteomes" id="UP000447355">
    <property type="component" value="Unassembled WGS sequence"/>
</dbReference>
<evidence type="ECO:0000256" key="2">
    <source>
        <dbReference type="ARBA" id="ARBA00007362"/>
    </source>
</evidence>
<dbReference type="PANTHER" id="PTHR32322">
    <property type="entry name" value="INNER MEMBRANE TRANSPORTER"/>
    <property type="match status" value="1"/>
</dbReference>
<keyword evidence="4 6" id="KW-1133">Transmembrane helix</keyword>
<evidence type="ECO:0000259" key="7">
    <source>
        <dbReference type="Pfam" id="PF00892"/>
    </source>
</evidence>
<feature type="domain" description="EamA" evidence="7">
    <location>
        <begin position="23"/>
        <end position="147"/>
    </location>
</feature>
<accession>A0A845GKJ5</accession>
<sequence>MSNTSSAAVPVKHAAFLSPLPLFFVLLWSSGFIVAKFGLPYAPPLTFLVMRFLGVLLFLVPAVLLLKAPWPHGKIWQIALAGLLVQAGYLVGVWCAIKLGMPAGLSALIVGMQPILTAFAAPLIGERVRPRQWLGLVFGLAGVGLVVAAKIKLTGLPVDAILLCVLALLSITAGTLYQKRHCPQFDLRTGTVIQFAASLVVVLPLAVFFEGLGPDFAAVQWTPRFIGALLWSVMGLSIGAIFLLFALIRRSDATQVTSLLYLTPPTTAVMAWLMFGEAFNALGVAGMALAVTGVIFVVKKTK</sequence>
<dbReference type="InterPro" id="IPR050638">
    <property type="entry name" value="AA-Vitamin_Transporters"/>
</dbReference>
<feature type="transmembrane region" description="Helical" evidence="6">
    <location>
        <begin position="20"/>
        <end position="39"/>
    </location>
</feature>
<evidence type="ECO:0000256" key="1">
    <source>
        <dbReference type="ARBA" id="ARBA00004141"/>
    </source>
</evidence>
<feature type="transmembrane region" description="Helical" evidence="6">
    <location>
        <begin position="45"/>
        <end position="66"/>
    </location>
</feature>
<dbReference type="EMBL" id="WWCX01000006">
    <property type="protein sequence ID" value="MYM93628.1"/>
    <property type="molecule type" value="Genomic_DNA"/>
</dbReference>
<comment type="similarity">
    <text evidence="2">Belongs to the EamA transporter family.</text>
</comment>
<name>A0A845GKJ5_9BURK</name>
<feature type="transmembrane region" description="Helical" evidence="6">
    <location>
        <begin position="259"/>
        <end position="275"/>
    </location>
</feature>
<feature type="transmembrane region" description="Helical" evidence="6">
    <location>
        <begin position="133"/>
        <end position="151"/>
    </location>
</feature>
<feature type="transmembrane region" description="Helical" evidence="6">
    <location>
        <begin position="78"/>
        <end position="97"/>
    </location>
</feature>
<evidence type="ECO:0000256" key="4">
    <source>
        <dbReference type="ARBA" id="ARBA00022989"/>
    </source>
</evidence>